<evidence type="ECO:0000256" key="1">
    <source>
        <dbReference type="SAM" id="MobiDB-lite"/>
    </source>
</evidence>
<name>A0A919TDH0_9ACTN</name>
<dbReference type="EMBL" id="BOQN01000067">
    <property type="protein sequence ID" value="GIM93525.1"/>
    <property type="molecule type" value="Genomic_DNA"/>
</dbReference>
<proteinExistence type="predicted"/>
<dbReference type="Proteomes" id="UP000677082">
    <property type="component" value="Unassembled WGS sequence"/>
</dbReference>
<dbReference type="RefSeq" id="WP_213009340.1">
    <property type="nucleotide sequence ID" value="NZ_BOQN01000067.1"/>
</dbReference>
<sequence length="301" mass="30046">MRKFWYAGAVVAGGIFLFGAAAPAQADLLPGTGTAEQQADEQLANLLGRSNGATVENPLRHSTLGNTPLGAPPLLDVAGGNNGTDLKPALTGESADDPRPNLPAADVVSGALSRPIGDANSRNVNVPQLNGMGGMSVGDMPMRSVFSGIPLFSGLLPDGGTPSAVRPTTPRQAEAFRGGVPLLGGLGGLLPVNGLPTADPVGEAPDTSGLPAGGLAVIPAAATGQAPAEPAADDTPKPAASDPAKPAPATSSPAEPAADETPTPAATPDDPRLHEEPIDGEARRDFSPDGRPVAGIDEQYK</sequence>
<feature type="region of interest" description="Disordered" evidence="1">
    <location>
        <begin position="223"/>
        <end position="301"/>
    </location>
</feature>
<evidence type="ECO:0000313" key="4">
    <source>
        <dbReference type="Proteomes" id="UP000677082"/>
    </source>
</evidence>
<feature type="compositionally biased region" description="Low complexity" evidence="1">
    <location>
        <begin position="237"/>
        <end position="268"/>
    </location>
</feature>
<protein>
    <submittedName>
        <fullName evidence="3">Uncharacterized protein</fullName>
    </submittedName>
</protein>
<feature type="region of interest" description="Disordered" evidence="1">
    <location>
        <begin position="52"/>
        <end position="101"/>
    </location>
</feature>
<feature type="chain" id="PRO_5037894463" evidence="2">
    <location>
        <begin position="27"/>
        <end position="301"/>
    </location>
</feature>
<keyword evidence="2" id="KW-0732">Signal</keyword>
<reference evidence="3 4" key="1">
    <citation type="submission" date="2021-03" db="EMBL/GenBank/DDBJ databases">
        <title>Whole genome shotgun sequence of Actinoplanes toevensis NBRC 105298.</title>
        <authorList>
            <person name="Komaki H."/>
            <person name="Tamura T."/>
        </authorList>
    </citation>
    <scope>NUCLEOTIDE SEQUENCE [LARGE SCALE GENOMIC DNA]</scope>
    <source>
        <strain evidence="3 4">NBRC 105298</strain>
    </source>
</reference>
<feature type="signal peptide" evidence="2">
    <location>
        <begin position="1"/>
        <end position="26"/>
    </location>
</feature>
<dbReference type="AlphaFoldDB" id="A0A919TDH0"/>
<evidence type="ECO:0000256" key="2">
    <source>
        <dbReference type="SAM" id="SignalP"/>
    </source>
</evidence>
<feature type="compositionally biased region" description="Basic and acidic residues" evidence="1">
    <location>
        <begin position="269"/>
        <end position="288"/>
    </location>
</feature>
<evidence type="ECO:0000313" key="3">
    <source>
        <dbReference type="EMBL" id="GIM93525.1"/>
    </source>
</evidence>
<accession>A0A919TDH0</accession>
<gene>
    <name evidence="3" type="ORF">Ato02nite_053180</name>
</gene>
<organism evidence="3 4">
    <name type="scientific">Paractinoplanes toevensis</name>
    <dbReference type="NCBI Taxonomy" id="571911"/>
    <lineage>
        <taxon>Bacteria</taxon>
        <taxon>Bacillati</taxon>
        <taxon>Actinomycetota</taxon>
        <taxon>Actinomycetes</taxon>
        <taxon>Micromonosporales</taxon>
        <taxon>Micromonosporaceae</taxon>
        <taxon>Paractinoplanes</taxon>
    </lineage>
</organism>
<keyword evidence="4" id="KW-1185">Reference proteome</keyword>
<comment type="caution">
    <text evidence="3">The sequence shown here is derived from an EMBL/GenBank/DDBJ whole genome shotgun (WGS) entry which is preliminary data.</text>
</comment>